<dbReference type="PANTHER" id="PTHR43861">
    <property type="entry name" value="TRANS-ACONITATE 2-METHYLTRANSFERASE-RELATED"/>
    <property type="match status" value="1"/>
</dbReference>
<protein>
    <submittedName>
        <fullName evidence="1">Methyltransferase domain-containing protein</fullName>
    </submittedName>
</protein>
<sequence length="211" mass="23760">MIISGGRQESGVIIGNTYNKYSSKNPLVKLIMAGFRSALYELITQASPKAIHEVGCGEGYWVIQLHLQGFDVKGSDFSASVIEMARHNAKAFGIAKDRFLTCSIYDLDEHRHGADLLLCLDVLEHLLDPEAALRALLRACYKYLIVSVPNEPLWSFLNMVRGKYLRDKGNTPGHIQRWSQKAFIDFVSNHFQVIAVRSPLPWTMLLCQPPK</sequence>
<organism evidence="1 2">
    <name type="scientific">Desulfacinum infernum DSM 9756</name>
    <dbReference type="NCBI Taxonomy" id="1121391"/>
    <lineage>
        <taxon>Bacteria</taxon>
        <taxon>Pseudomonadati</taxon>
        <taxon>Thermodesulfobacteriota</taxon>
        <taxon>Syntrophobacteria</taxon>
        <taxon>Syntrophobacterales</taxon>
        <taxon>Syntrophobacteraceae</taxon>
        <taxon>Desulfacinum</taxon>
    </lineage>
</organism>
<dbReference type="Proteomes" id="UP000184076">
    <property type="component" value="Unassembled WGS sequence"/>
</dbReference>
<dbReference type="GO" id="GO:0032259">
    <property type="term" value="P:methylation"/>
    <property type="evidence" value="ECO:0007669"/>
    <property type="project" value="UniProtKB-KW"/>
</dbReference>
<evidence type="ECO:0000313" key="2">
    <source>
        <dbReference type="Proteomes" id="UP000184076"/>
    </source>
</evidence>
<reference evidence="2" key="1">
    <citation type="submission" date="2016-11" db="EMBL/GenBank/DDBJ databases">
        <authorList>
            <person name="Varghese N."/>
            <person name="Submissions S."/>
        </authorList>
    </citation>
    <scope>NUCLEOTIDE SEQUENCE [LARGE SCALE GENOMIC DNA]</scope>
    <source>
        <strain evidence="2">DSM 9756</strain>
    </source>
</reference>
<dbReference type="Pfam" id="PF13489">
    <property type="entry name" value="Methyltransf_23"/>
    <property type="match status" value="1"/>
</dbReference>
<dbReference type="SUPFAM" id="SSF53335">
    <property type="entry name" value="S-adenosyl-L-methionine-dependent methyltransferases"/>
    <property type="match status" value="1"/>
</dbReference>
<keyword evidence="2" id="KW-1185">Reference proteome</keyword>
<dbReference type="CDD" id="cd02440">
    <property type="entry name" value="AdoMet_MTases"/>
    <property type="match status" value="1"/>
</dbReference>
<dbReference type="GO" id="GO:0008168">
    <property type="term" value="F:methyltransferase activity"/>
    <property type="evidence" value="ECO:0007669"/>
    <property type="project" value="UniProtKB-KW"/>
</dbReference>
<gene>
    <name evidence="1" type="ORF">SAMN02745206_00207</name>
</gene>
<proteinExistence type="predicted"/>
<dbReference type="EMBL" id="FQVB01000003">
    <property type="protein sequence ID" value="SHE36778.1"/>
    <property type="molecule type" value="Genomic_DNA"/>
</dbReference>
<dbReference type="AlphaFoldDB" id="A0A1M4SXA3"/>
<name>A0A1M4SXA3_9BACT</name>
<accession>A0A1M4SXA3</accession>
<keyword evidence="1" id="KW-0489">Methyltransferase</keyword>
<evidence type="ECO:0000313" key="1">
    <source>
        <dbReference type="EMBL" id="SHE36778.1"/>
    </source>
</evidence>
<dbReference type="InterPro" id="IPR029063">
    <property type="entry name" value="SAM-dependent_MTases_sf"/>
</dbReference>
<keyword evidence="1" id="KW-0808">Transferase</keyword>
<dbReference type="Gene3D" id="3.40.50.150">
    <property type="entry name" value="Vaccinia Virus protein VP39"/>
    <property type="match status" value="1"/>
</dbReference>
<dbReference type="OrthoDB" id="5504467at2"/>
<dbReference type="PANTHER" id="PTHR43861:SF6">
    <property type="entry name" value="METHYLTRANSFERASE TYPE 11"/>
    <property type="match status" value="1"/>
</dbReference>
<dbReference type="STRING" id="1121391.SAMN02745206_00207"/>